<dbReference type="InterPro" id="IPR002504">
    <property type="entry name" value="NADK"/>
</dbReference>
<dbReference type="STRING" id="889378.Spiaf_2131"/>
<evidence type="ECO:0000256" key="3">
    <source>
        <dbReference type="ARBA" id="ARBA00022857"/>
    </source>
</evidence>
<evidence type="ECO:0000313" key="7">
    <source>
        <dbReference type="EMBL" id="AFG38179.1"/>
    </source>
</evidence>
<dbReference type="eggNOG" id="COG0061">
    <property type="taxonomic scope" value="Bacteria"/>
</dbReference>
<dbReference type="PANTHER" id="PTHR20275:SF0">
    <property type="entry name" value="NAD KINASE"/>
    <property type="match status" value="1"/>
</dbReference>
<keyword evidence="6" id="KW-0963">Cytoplasm</keyword>
<dbReference type="Gene3D" id="2.60.200.30">
    <property type="entry name" value="Probable inorganic polyphosphate/atp-NAD kinase, domain 2"/>
    <property type="match status" value="1"/>
</dbReference>
<comment type="function">
    <text evidence="6">Involved in the regulation of the intracellular balance of NAD and NADP, and is a key enzyme in the biosynthesis of NADP. Catalyzes specifically the phosphorylation on 2'-hydroxyl of the adenosine moiety of NAD to yield NADP.</text>
</comment>
<evidence type="ECO:0000256" key="2">
    <source>
        <dbReference type="ARBA" id="ARBA00022777"/>
    </source>
</evidence>
<accession>H9UKY6</accession>
<dbReference type="GO" id="GO:0005737">
    <property type="term" value="C:cytoplasm"/>
    <property type="evidence" value="ECO:0007669"/>
    <property type="project" value="UniProtKB-SubCell"/>
</dbReference>
<dbReference type="EC" id="2.7.1.23" evidence="6"/>
<feature type="binding site" evidence="6">
    <location>
        <begin position="63"/>
        <end position="64"/>
    </location>
    <ligand>
        <name>NAD(+)</name>
        <dbReference type="ChEBI" id="CHEBI:57540"/>
    </ligand>
</feature>
<dbReference type="Proteomes" id="UP000007383">
    <property type="component" value="Chromosome"/>
</dbReference>
<feature type="active site" description="Proton acceptor" evidence="6">
    <location>
        <position position="63"/>
    </location>
</feature>
<comment type="catalytic activity">
    <reaction evidence="5 6">
        <text>NAD(+) + ATP = ADP + NADP(+) + H(+)</text>
        <dbReference type="Rhea" id="RHEA:18629"/>
        <dbReference type="ChEBI" id="CHEBI:15378"/>
        <dbReference type="ChEBI" id="CHEBI:30616"/>
        <dbReference type="ChEBI" id="CHEBI:57540"/>
        <dbReference type="ChEBI" id="CHEBI:58349"/>
        <dbReference type="ChEBI" id="CHEBI:456216"/>
        <dbReference type="EC" id="2.7.1.23"/>
    </reaction>
</comment>
<dbReference type="EMBL" id="CP003282">
    <property type="protein sequence ID" value="AFG38179.1"/>
    <property type="molecule type" value="Genomic_DNA"/>
</dbReference>
<dbReference type="InterPro" id="IPR017437">
    <property type="entry name" value="ATP-NAD_kinase_PpnK-typ_C"/>
</dbReference>
<dbReference type="GO" id="GO:0019674">
    <property type="term" value="P:NAD+ metabolic process"/>
    <property type="evidence" value="ECO:0007669"/>
    <property type="project" value="InterPro"/>
</dbReference>
<evidence type="ECO:0000256" key="6">
    <source>
        <dbReference type="HAMAP-Rule" id="MF_00361"/>
    </source>
</evidence>
<proteinExistence type="inferred from homology"/>
<keyword evidence="1 6" id="KW-0808">Transferase</keyword>
<keyword evidence="6" id="KW-0547">Nucleotide-binding</keyword>
<comment type="cofactor">
    <cofactor evidence="6">
        <name>a divalent metal cation</name>
        <dbReference type="ChEBI" id="CHEBI:60240"/>
    </cofactor>
</comment>
<protein>
    <recommendedName>
        <fullName evidence="6">NAD kinase</fullName>
        <ecNumber evidence="6">2.7.1.23</ecNumber>
    </recommendedName>
    <alternativeName>
        <fullName evidence="6">ATP-dependent NAD kinase</fullName>
    </alternativeName>
</protein>
<comment type="subcellular location">
    <subcellularLocation>
        <location evidence="6">Cytoplasm</location>
    </subcellularLocation>
</comment>
<keyword evidence="8" id="KW-1185">Reference proteome</keyword>
<evidence type="ECO:0000256" key="1">
    <source>
        <dbReference type="ARBA" id="ARBA00022679"/>
    </source>
</evidence>
<evidence type="ECO:0000256" key="5">
    <source>
        <dbReference type="ARBA" id="ARBA00047925"/>
    </source>
</evidence>
<keyword evidence="2 6" id="KW-0418">Kinase</keyword>
<reference evidence="8" key="1">
    <citation type="journal article" date="2013" name="Stand. Genomic Sci.">
        <title>Complete genome sequence of the halophilic bacterium Spirochaeta africana type strain (Z-7692(T)) from the alkaline Lake Magadi in the East African Rift.</title>
        <authorList>
            <person name="Liolos K."/>
            <person name="Abt B."/>
            <person name="Scheuner C."/>
            <person name="Teshima H."/>
            <person name="Held B."/>
            <person name="Lapidus A."/>
            <person name="Nolan M."/>
            <person name="Lucas S."/>
            <person name="Deshpande S."/>
            <person name="Cheng J.F."/>
            <person name="Tapia R."/>
            <person name="Goodwin L.A."/>
            <person name="Pitluck S."/>
            <person name="Pagani I."/>
            <person name="Ivanova N."/>
            <person name="Mavromatis K."/>
            <person name="Mikhailova N."/>
            <person name="Huntemann M."/>
            <person name="Pati A."/>
            <person name="Chen A."/>
            <person name="Palaniappan K."/>
            <person name="Land M."/>
            <person name="Rohde M."/>
            <person name="Tindall B.J."/>
            <person name="Detter J.C."/>
            <person name="Goker M."/>
            <person name="Bristow J."/>
            <person name="Eisen J.A."/>
            <person name="Markowitz V."/>
            <person name="Hugenholtz P."/>
            <person name="Woyke T."/>
            <person name="Klenk H.P."/>
            <person name="Kyrpides N.C."/>
        </authorList>
    </citation>
    <scope>NUCLEOTIDE SEQUENCE</scope>
    <source>
        <strain evidence="8">ATCC 700263 / DSM 8902 / Z-7692</strain>
    </source>
</reference>
<dbReference type="AlphaFoldDB" id="H9UKY6"/>
<dbReference type="PATRIC" id="fig|889378.3.peg.2117"/>
<dbReference type="PANTHER" id="PTHR20275">
    <property type="entry name" value="NAD KINASE"/>
    <property type="match status" value="1"/>
</dbReference>
<gene>
    <name evidence="6" type="primary">nadK</name>
    <name evidence="7" type="ordered locus">Spiaf_2131</name>
</gene>
<dbReference type="InterPro" id="IPR017438">
    <property type="entry name" value="ATP-NAD_kinase_N"/>
</dbReference>
<dbReference type="GO" id="GO:0005524">
    <property type="term" value="F:ATP binding"/>
    <property type="evidence" value="ECO:0007669"/>
    <property type="project" value="UniProtKB-KW"/>
</dbReference>
<feature type="binding site" evidence="6">
    <location>
        <position position="167"/>
    </location>
    <ligand>
        <name>NAD(+)</name>
        <dbReference type="ChEBI" id="CHEBI:57540"/>
    </ligand>
</feature>
<dbReference type="InterPro" id="IPR016064">
    <property type="entry name" value="NAD/diacylglycerol_kinase_sf"/>
</dbReference>
<dbReference type="OrthoDB" id="9774737at2"/>
<dbReference type="GO" id="GO:0046872">
    <property type="term" value="F:metal ion binding"/>
    <property type="evidence" value="ECO:0007669"/>
    <property type="project" value="UniProtKB-UniRule"/>
</dbReference>
<organism evidence="7 8">
    <name type="scientific">Spirochaeta africana (strain ATCC 700263 / DSM 8902 / Z-7692)</name>
    <dbReference type="NCBI Taxonomy" id="889378"/>
    <lineage>
        <taxon>Bacteria</taxon>
        <taxon>Pseudomonadati</taxon>
        <taxon>Spirochaetota</taxon>
        <taxon>Spirochaetia</taxon>
        <taxon>Spirochaetales</taxon>
        <taxon>Spirochaetaceae</taxon>
        <taxon>Spirochaeta</taxon>
    </lineage>
</organism>
<feature type="binding site" evidence="6">
    <location>
        <position position="165"/>
    </location>
    <ligand>
        <name>NAD(+)</name>
        <dbReference type="ChEBI" id="CHEBI:57540"/>
    </ligand>
</feature>
<keyword evidence="4 6" id="KW-0520">NAD</keyword>
<keyword evidence="6" id="KW-0067">ATP-binding</keyword>
<sequence length="284" mass="30610">MQHTIGSVLIMANLHKSLAEDMIVEITRQLESEGVRVLVERFYGEDDLGAVPEVDLAISLGGDGTVLFCARRLAGHDIPILPVNLGSFGFITEVAASEWYDVYAGYRQGNVDAGRRLMLQVDLFRDDELLCSHLGLNDMVITKAGISNLISVDVTLTSGSLGRYRADGVLVATPTGSTAYSVAAGGPILYPEMQAIILNPICPFTLSHRPIVLPPDEAVTITVDEPQRAQLILTVDGQTVVSLQQGDRVCVRKAAATVGILRSSARSFYDVLRSKLNWSGGPDD</sequence>
<dbReference type="GO" id="GO:0006741">
    <property type="term" value="P:NADP+ biosynthetic process"/>
    <property type="evidence" value="ECO:0007669"/>
    <property type="project" value="UniProtKB-UniRule"/>
</dbReference>
<name>H9UKY6_SPIAZ</name>
<dbReference type="RefSeq" id="WP_014456162.1">
    <property type="nucleotide sequence ID" value="NC_017098.1"/>
</dbReference>
<dbReference type="Pfam" id="PF20143">
    <property type="entry name" value="NAD_kinase_C"/>
    <property type="match status" value="1"/>
</dbReference>
<feature type="binding site" evidence="6">
    <location>
        <position position="238"/>
    </location>
    <ligand>
        <name>NAD(+)</name>
        <dbReference type="ChEBI" id="CHEBI:57540"/>
    </ligand>
</feature>
<dbReference type="SUPFAM" id="SSF111331">
    <property type="entry name" value="NAD kinase/diacylglycerol kinase-like"/>
    <property type="match status" value="1"/>
</dbReference>
<evidence type="ECO:0000313" key="8">
    <source>
        <dbReference type="Proteomes" id="UP000007383"/>
    </source>
</evidence>
<dbReference type="Gene3D" id="3.40.50.10330">
    <property type="entry name" value="Probable inorganic polyphosphate/atp-NAD kinase, domain 1"/>
    <property type="match status" value="1"/>
</dbReference>
<dbReference type="KEGG" id="sfc:Spiaf_2131"/>
<dbReference type="GO" id="GO:0003951">
    <property type="term" value="F:NAD+ kinase activity"/>
    <property type="evidence" value="ECO:0007669"/>
    <property type="project" value="UniProtKB-UniRule"/>
</dbReference>
<dbReference type="Pfam" id="PF01513">
    <property type="entry name" value="NAD_kinase"/>
    <property type="match status" value="1"/>
</dbReference>
<dbReference type="GO" id="GO:0051287">
    <property type="term" value="F:NAD binding"/>
    <property type="evidence" value="ECO:0007669"/>
    <property type="project" value="UniProtKB-ARBA"/>
</dbReference>
<keyword evidence="3 6" id="KW-0521">NADP</keyword>
<comment type="caution">
    <text evidence="6">Lacks conserved residue(s) required for the propagation of feature annotation.</text>
</comment>
<dbReference type="HAMAP" id="MF_00361">
    <property type="entry name" value="NAD_kinase"/>
    <property type="match status" value="1"/>
</dbReference>
<evidence type="ECO:0000256" key="4">
    <source>
        <dbReference type="ARBA" id="ARBA00023027"/>
    </source>
</evidence>
<feature type="binding site" evidence="6">
    <location>
        <begin position="137"/>
        <end position="138"/>
    </location>
    <ligand>
        <name>NAD(+)</name>
        <dbReference type="ChEBI" id="CHEBI:57540"/>
    </ligand>
</feature>
<comment type="similarity">
    <text evidence="6">Belongs to the NAD kinase family.</text>
</comment>
<dbReference type="HOGENOM" id="CLU_008831_0_0_12"/>